<organism evidence="2 3">
    <name type="scientific">Rubrivivax albus</name>
    <dbReference type="NCBI Taxonomy" id="2499835"/>
    <lineage>
        <taxon>Bacteria</taxon>
        <taxon>Pseudomonadati</taxon>
        <taxon>Pseudomonadota</taxon>
        <taxon>Betaproteobacteria</taxon>
        <taxon>Burkholderiales</taxon>
        <taxon>Sphaerotilaceae</taxon>
        <taxon>Rubrivivax</taxon>
    </lineage>
</organism>
<dbReference type="InterPro" id="IPR027383">
    <property type="entry name" value="Znf_put"/>
</dbReference>
<evidence type="ECO:0000313" key="3">
    <source>
        <dbReference type="Proteomes" id="UP000288178"/>
    </source>
</evidence>
<comment type="caution">
    <text evidence="2">The sequence shown here is derived from an EMBL/GenBank/DDBJ whole genome shotgun (WGS) entry which is preliminary data.</text>
</comment>
<proteinExistence type="predicted"/>
<reference evidence="2 3" key="1">
    <citation type="submission" date="2019-01" db="EMBL/GenBank/DDBJ databases">
        <authorList>
            <person name="Chen W.-M."/>
        </authorList>
    </citation>
    <scope>NUCLEOTIDE SEQUENCE [LARGE SCALE GENOMIC DNA]</scope>
    <source>
        <strain evidence="2 3">ICH-3</strain>
    </source>
</reference>
<accession>A0A437JRQ1</accession>
<evidence type="ECO:0000259" key="1">
    <source>
        <dbReference type="Pfam" id="PF13490"/>
    </source>
</evidence>
<dbReference type="Pfam" id="PF13490">
    <property type="entry name" value="zf-HC2"/>
    <property type="match status" value="1"/>
</dbReference>
<sequence>MLSCREVTALCSQELDRPLGLRERLALRTHLMMCRGCSRFRAQMGTMHNMFRRYAAGEMPGDEHLPGDTRN</sequence>
<dbReference type="AlphaFoldDB" id="A0A437JRQ1"/>
<evidence type="ECO:0000313" key="2">
    <source>
        <dbReference type="EMBL" id="RVT49620.1"/>
    </source>
</evidence>
<dbReference type="Proteomes" id="UP000288178">
    <property type="component" value="Unassembled WGS sequence"/>
</dbReference>
<dbReference type="EMBL" id="SACT01000007">
    <property type="protein sequence ID" value="RVT49620.1"/>
    <property type="molecule type" value="Genomic_DNA"/>
</dbReference>
<name>A0A437JRQ1_9BURK</name>
<feature type="domain" description="Putative zinc-finger" evidence="1">
    <location>
        <begin position="4"/>
        <end position="37"/>
    </location>
</feature>
<gene>
    <name evidence="2" type="ORF">ENE75_18385</name>
</gene>
<dbReference type="RefSeq" id="WP_128199792.1">
    <property type="nucleotide sequence ID" value="NZ_SACT01000007.1"/>
</dbReference>
<protein>
    <submittedName>
        <fullName evidence="2">Zf-HC2 domain-containing protein</fullName>
    </submittedName>
</protein>
<keyword evidence="3" id="KW-1185">Reference proteome</keyword>
<dbReference type="OrthoDB" id="8374021at2"/>